<reference evidence="1 2" key="2">
    <citation type="journal article" date="2010" name="Nucleic Acids Res.">
        <title>BeetleBase in 2010: revisions to provide comprehensive genomic information for Tribolium castaneum.</title>
        <authorList>
            <person name="Kim H.S."/>
            <person name="Murphy T."/>
            <person name="Xia J."/>
            <person name="Caragea D."/>
            <person name="Park Y."/>
            <person name="Beeman R.W."/>
            <person name="Lorenzen M.D."/>
            <person name="Butcher S."/>
            <person name="Manak J.R."/>
            <person name="Brown S.J."/>
        </authorList>
    </citation>
    <scope>GENOME REANNOTATION</scope>
    <source>
        <strain evidence="1 2">Georgia GA2</strain>
    </source>
</reference>
<keyword evidence="2" id="KW-1185">Reference proteome</keyword>
<dbReference type="AlphaFoldDB" id="D6WTQ7"/>
<dbReference type="HOGENOM" id="CLU_2161603_0_0_1"/>
<evidence type="ECO:0000313" key="2">
    <source>
        <dbReference type="Proteomes" id="UP000007266"/>
    </source>
</evidence>
<sequence length="111" mass="12749">MSGHDSPLLQTPPEFAPEINWGFWSFTQEKIFLGHNYESEGIERSGSNLGAFVGRKNAVIIRNGAVCCIKHEAYIFQDKFRHVRCTRTRSTAMNFITVRSNWSFPHFTPNL</sequence>
<gene>
    <name evidence="1" type="primary">GLEAN_09662</name>
    <name evidence="1" type="ORF">TcasGA2_TC009662</name>
</gene>
<accession>D6WTQ7</accession>
<evidence type="ECO:0000313" key="1">
    <source>
        <dbReference type="EMBL" id="EFA06731.1"/>
    </source>
</evidence>
<proteinExistence type="predicted"/>
<dbReference type="Proteomes" id="UP000007266">
    <property type="component" value="Linkage group 7"/>
</dbReference>
<name>D6WTQ7_TRICA</name>
<dbReference type="InParanoid" id="D6WTQ7"/>
<dbReference type="EMBL" id="KQ971352">
    <property type="protein sequence ID" value="EFA06731.1"/>
    <property type="molecule type" value="Genomic_DNA"/>
</dbReference>
<reference evidence="1 2" key="1">
    <citation type="journal article" date="2008" name="Nature">
        <title>The genome of the model beetle and pest Tribolium castaneum.</title>
        <authorList>
            <consortium name="Tribolium Genome Sequencing Consortium"/>
            <person name="Richards S."/>
            <person name="Gibbs R.A."/>
            <person name="Weinstock G.M."/>
            <person name="Brown S.J."/>
            <person name="Denell R."/>
            <person name="Beeman R.W."/>
            <person name="Gibbs R."/>
            <person name="Beeman R.W."/>
            <person name="Brown S.J."/>
            <person name="Bucher G."/>
            <person name="Friedrich M."/>
            <person name="Grimmelikhuijzen C.J."/>
            <person name="Klingler M."/>
            <person name="Lorenzen M."/>
            <person name="Richards S."/>
            <person name="Roth S."/>
            <person name="Schroder R."/>
            <person name="Tautz D."/>
            <person name="Zdobnov E.M."/>
            <person name="Muzny D."/>
            <person name="Gibbs R.A."/>
            <person name="Weinstock G.M."/>
            <person name="Attaway T."/>
            <person name="Bell S."/>
            <person name="Buhay C.J."/>
            <person name="Chandrabose M.N."/>
            <person name="Chavez D."/>
            <person name="Clerk-Blankenburg K.P."/>
            <person name="Cree A."/>
            <person name="Dao M."/>
            <person name="Davis C."/>
            <person name="Chacko J."/>
            <person name="Dinh H."/>
            <person name="Dugan-Rocha S."/>
            <person name="Fowler G."/>
            <person name="Garner T.T."/>
            <person name="Garnes J."/>
            <person name="Gnirke A."/>
            <person name="Hawes A."/>
            <person name="Hernandez J."/>
            <person name="Hines S."/>
            <person name="Holder M."/>
            <person name="Hume J."/>
            <person name="Jhangiani S.N."/>
            <person name="Joshi V."/>
            <person name="Khan Z.M."/>
            <person name="Jackson L."/>
            <person name="Kovar C."/>
            <person name="Kowis A."/>
            <person name="Lee S."/>
            <person name="Lewis L.R."/>
            <person name="Margolis J."/>
            <person name="Morgan M."/>
            <person name="Nazareth L.V."/>
            <person name="Nguyen N."/>
            <person name="Okwuonu G."/>
            <person name="Parker D."/>
            <person name="Richards S."/>
            <person name="Ruiz S.J."/>
            <person name="Santibanez J."/>
            <person name="Savard J."/>
            <person name="Scherer S.E."/>
            <person name="Schneider B."/>
            <person name="Sodergren E."/>
            <person name="Tautz D."/>
            <person name="Vattahil S."/>
            <person name="Villasana D."/>
            <person name="White C.S."/>
            <person name="Wright R."/>
            <person name="Park Y."/>
            <person name="Beeman R.W."/>
            <person name="Lord J."/>
            <person name="Oppert B."/>
            <person name="Lorenzen M."/>
            <person name="Brown S."/>
            <person name="Wang L."/>
            <person name="Savard J."/>
            <person name="Tautz D."/>
            <person name="Richards S."/>
            <person name="Weinstock G."/>
            <person name="Gibbs R.A."/>
            <person name="Liu Y."/>
            <person name="Worley K."/>
            <person name="Weinstock G."/>
            <person name="Elsik C.G."/>
            <person name="Reese J.T."/>
            <person name="Elhaik E."/>
            <person name="Landan G."/>
            <person name="Graur D."/>
            <person name="Arensburger P."/>
            <person name="Atkinson P."/>
            <person name="Beeman R.W."/>
            <person name="Beidler J."/>
            <person name="Brown S.J."/>
            <person name="Demuth J.P."/>
            <person name="Drury D.W."/>
            <person name="Du Y.Z."/>
            <person name="Fujiwara H."/>
            <person name="Lorenzen M."/>
            <person name="Maselli V."/>
            <person name="Osanai M."/>
            <person name="Park Y."/>
            <person name="Robertson H.M."/>
            <person name="Tu Z."/>
            <person name="Wang J.J."/>
            <person name="Wang S."/>
            <person name="Richards S."/>
            <person name="Song H."/>
            <person name="Zhang L."/>
            <person name="Sodergren E."/>
            <person name="Werner D."/>
            <person name="Stanke M."/>
            <person name="Morgenstern B."/>
            <person name="Solovyev V."/>
            <person name="Kosarev P."/>
            <person name="Brown G."/>
            <person name="Chen H.C."/>
            <person name="Ermolaeva O."/>
            <person name="Hlavina W."/>
            <person name="Kapustin Y."/>
            <person name="Kiryutin B."/>
            <person name="Kitts P."/>
            <person name="Maglott D."/>
            <person name="Pruitt K."/>
            <person name="Sapojnikov V."/>
            <person name="Souvorov A."/>
            <person name="Mackey A.J."/>
            <person name="Waterhouse R.M."/>
            <person name="Wyder S."/>
            <person name="Zdobnov E.M."/>
            <person name="Zdobnov E.M."/>
            <person name="Wyder S."/>
            <person name="Kriventseva E.V."/>
            <person name="Kadowaki T."/>
            <person name="Bork P."/>
            <person name="Aranda M."/>
            <person name="Bao R."/>
            <person name="Beermann A."/>
            <person name="Berns N."/>
            <person name="Bolognesi R."/>
            <person name="Bonneton F."/>
            <person name="Bopp D."/>
            <person name="Brown S.J."/>
            <person name="Bucher G."/>
            <person name="Butts T."/>
            <person name="Chaumot A."/>
            <person name="Denell R.E."/>
            <person name="Ferrier D.E."/>
            <person name="Friedrich M."/>
            <person name="Gordon C.M."/>
            <person name="Jindra M."/>
            <person name="Klingler M."/>
            <person name="Lan Q."/>
            <person name="Lattorff H.M."/>
            <person name="Laudet V."/>
            <person name="von Levetsow C."/>
            <person name="Liu Z."/>
            <person name="Lutz R."/>
            <person name="Lynch J.A."/>
            <person name="da Fonseca R.N."/>
            <person name="Posnien N."/>
            <person name="Reuter R."/>
            <person name="Roth S."/>
            <person name="Savard J."/>
            <person name="Schinko J.B."/>
            <person name="Schmitt C."/>
            <person name="Schoppmeier M."/>
            <person name="Schroder R."/>
            <person name="Shippy T.D."/>
            <person name="Simonnet F."/>
            <person name="Marques-Souza H."/>
            <person name="Tautz D."/>
            <person name="Tomoyasu Y."/>
            <person name="Trauner J."/>
            <person name="Van der Zee M."/>
            <person name="Vervoort M."/>
            <person name="Wittkopp N."/>
            <person name="Wimmer E.A."/>
            <person name="Yang X."/>
            <person name="Jones A.K."/>
            <person name="Sattelle D.B."/>
            <person name="Ebert P.R."/>
            <person name="Nelson D."/>
            <person name="Scott J.G."/>
            <person name="Beeman R.W."/>
            <person name="Muthukrishnan S."/>
            <person name="Kramer K.J."/>
            <person name="Arakane Y."/>
            <person name="Beeman R.W."/>
            <person name="Zhu Q."/>
            <person name="Hogenkamp D."/>
            <person name="Dixit R."/>
            <person name="Oppert B."/>
            <person name="Jiang H."/>
            <person name="Zou Z."/>
            <person name="Marshall J."/>
            <person name="Elpidina E."/>
            <person name="Vinokurov K."/>
            <person name="Oppert C."/>
            <person name="Zou Z."/>
            <person name="Evans J."/>
            <person name="Lu Z."/>
            <person name="Zhao P."/>
            <person name="Sumathipala N."/>
            <person name="Altincicek B."/>
            <person name="Vilcinskas A."/>
            <person name="Williams M."/>
            <person name="Hultmark D."/>
            <person name="Hetru C."/>
            <person name="Jiang H."/>
            <person name="Grimmelikhuijzen C.J."/>
            <person name="Hauser F."/>
            <person name="Cazzamali G."/>
            <person name="Williamson M."/>
            <person name="Park Y."/>
            <person name="Li B."/>
            <person name="Tanaka Y."/>
            <person name="Predel R."/>
            <person name="Neupert S."/>
            <person name="Schachtner J."/>
            <person name="Verleyen P."/>
            <person name="Raible F."/>
            <person name="Bork P."/>
            <person name="Friedrich M."/>
            <person name="Walden K.K."/>
            <person name="Robertson H.M."/>
            <person name="Angeli S."/>
            <person name="Foret S."/>
            <person name="Bucher G."/>
            <person name="Schuetz S."/>
            <person name="Maleszka R."/>
            <person name="Wimmer E.A."/>
            <person name="Beeman R.W."/>
            <person name="Lorenzen M."/>
            <person name="Tomoyasu Y."/>
            <person name="Miller S.C."/>
            <person name="Grossmann D."/>
            <person name="Bucher G."/>
        </authorList>
    </citation>
    <scope>NUCLEOTIDE SEQUENCE [LARGE SCALE GENOMIC DNA]</scope>
    <source>
        <strain evidence="1 2">Georgia GA2</strain>
    </source>
</reference>
<protein>
    <submittedName>
        <fullName evidence="1">Uncharacterized protein</fullName>
    </submittedName>
</protein>
<organism evidence="1 2">
    <name type="scientific">Tribolium castaneum</name>
    <name type="common">Red flour beetle</name>
    <dbReference type="NCBI Taxonomy" id="7070"/>
    <lineage>
        <taxon>Eukaryota</taxon>
        <taxon>Metazoa</taxon>
        <taxon>Ecdysozoa</taxon>
        <taxon>Arthropoda</taxon>
        <taxon>Hexapoda</taxon>
        <taxon>Insecta</taxon>
        <taxon>Pterygota</taxon>
        <taxon>Neoptera</taxon>
        <taxon>Endopterygota</taxon>
        <taxon>Coleoptera</taxon>
        <taxon>Polyphaga</taxon>
        <taxon>Cucujiformia</taxon>
        <taxon>Tenebrionidae</taxon>
        <taxon>Tenebrionidae incertae sedis</taxon>
        <taxon>Tribolium</taxon>
    </lineage>
</organism>